<reference evidence="2 3" key="1">
    <citation type="journal article" date="2011" name="Genome Biol. Evol.">
        <title>Integration of the genetic map and genome assembly of fugu facilitates insights into distinct features of genome evolution in teleosts and mammals.</title>
        <authorList>
            <person name="Kai W."/>
            <person name="Kikuchi K."/>
            <person name="Tohari S."/>
            <person name="Chew A.K."/>
            <person name="Tay A."/>
            <person name="Fujiwara A."/>
            <person name="Hosoya S."/>
            <person name="Suetake H."/>
            <person name="Naruse K."/>
            <person name="Brenner S."/>
            <person name="Suzuki Y."/>
            <person name="Venkatesh B."/>
        </authorList>
    </citation>
    <scope>NUCLEOTIDE SEQUENCE [LARGE SCALE GENOMIC DNA]</scope>
</reference>
<keyword evidence="1" id="KW-1133">Transmembrane helix</keyword>
<dbReference type="InParanoid" id="A0A674N643"/>
<keyword evidence="1" id="KW-0812">Transmembrane</keyword>
<name>A0A674N643_TAKRU</name>
<proteinExistence type="predicted"/>
<evidence type="ECO:0000313" key="3">
    <source>
        <dbReference type="Proteomes" id="UP000005226"/>
    </source>
</evidence>
<organism evidence="2 3">
    <name type="scientific">Takifugu rubripes</name>
    <name type="common">Japanese pufferfish</name>
    <name type="synonym">Fugu rubripes</name>
    <dbReference type="NCBI Taxonomy" id="31033"/>
    <lineage>
        <taxon>Eukaryota</taxon>
        <taxon>Metazoa</taxon>
        <taxon>Chordata</taxon>
        <taxon>Craniata</taxon>
        <taxon>Vertebrata</taxon>
        <taxon>Euteleostomi</taxon>
        <taxon>Actinopterygii</taxon>
        <taxon>Neopterygii</taxon>
        <taxon>Teleostei</taxon>
        <taxon>Neoteleostei</taxon>
        <taxon>Acanthomorphata</taxon>
        <taxon>Eupercaria</taxon>
        <taxon>Tetraodontiformes</taxon>
        <taxon>Tetradontoidea</taxon>
        <taxon>Tetraodontidae</taxon>
        <taxon>Takifugu</taxon>
    </lineage>
</organism>
<reference evidence="2" key="3">
    <citation type="submission" date="2025-09" db="UniProtKB">
        <authorList>
            <consortium name="Ensembl"/>
        </authorList>
    </citation>
    <scope>IDENTIFICATION</scope>
</reference>
<reference evidence="2" key="2">
    <citation type="submission" date="2025-08" db="UniProtKB">
        <authorList>
            <consortium name="Ensembl"/>
        </authorList>
    </citation>
    <scope>IDENTIFICATION</scope>
</reference>
<keyword evidence="3" id="KW-1185">Reference proteome</keyword>
<evidence type="ECO:0000256" key="1">
    <source>
        <dbReference type="SAM" id="Phobius"/>
    </source>
</evidence>
<dbReference type="AlphaFoldDB" id="A0A674N643"/>
<protein>
    <submittedName>
        <fullName evidence="2">Uncharacterized protein</fullName>
    </submittedName>
</protein>
<feature type="transmembrane region" description="Helical" evidence="1">
    <location>
        <begin position="6"/>
        <end position="23"/>
    </location>
</feature>
<evidence type="ECO:0000313" key="2">
    <source>
        <dbReference type="Ensembl" id="ENSTRUP00000069193.1"/>
    </source>
</evidence>
<keyword evidence="1" id="KW-0472">Membrane</keyword>
<dbReference type="Proteomes" id="UP000005226">
    <property type="component" value="Chromosome 16"/>
</dbReference>
<dbReference type="Ensembl" id="ENSTRUT00000070309.1">
    <property type="protein sequence ID" value="ENSTRUP00000069193.1"/>
    <property type="gene ID" value="ENSTRUG00000027915.1"/>
</dbReference>
<sequence length="87" mass="9743">LLSFILLAGFFFGLKTSFIFFVLPNRRERSSWVPPIVPPCGQRARLLHHSTPLCTLMSLYAAQRKPMPSVICSLSAPSYQCANRACN</sequence>
<accession>A0A674N643</accession>